<dbReference type="EC" id="6.2.1.1" evidence="2"/>
<dbReference type="PANTHER" id="PTHR24095">
    <property type="entry name" value="ACETYL-COENZYME A SYNTHETASE"/>
    <property type="match status" value="1"/>
</dbReference>
<comment type="caution">
    <text evidence="5">The sequence shown here is derived from an EMBL/GenBank/DDBJ whole genome shotgun (WGS) entry which is preliminary data.</text>
</comment>
<dbReference type="EMBL" id="JADGJH010000001">
    <property type="protein sequence ID" value="KAJ3143225.1"/>
    <property type="molecule type" value="Genomic_DNA"/>
</dbReference>
<evidence type="ECO:0000313" key="6">
    <source>
        <dbReference type="Proteomes" id="UP001211907"/>
    </source>
</evidence>
<protein>
    <recommendedName>
        <fullName evidence="2">acetate--CoA ligase</fullName>
        <ecNumber evidence="2">6.2.1.1</ecNumber>
    </recommendedName>
</protein>
<name>A0AAD5XN10_9FUNG</name>
<dbReference type="Pfam" id="PF00501">
    <property type="entry name" value="AMP-binding"/>
    <property type="match status" value="1"/>
</dbReference>
<evidence type="ECO:0000259" key="3">
    <source>
        <dbReference type="Pfam" id="PF00501"/>
    </source>
</evidence>
<proteinExistence type="inferred from homology"/>
<dbReference type="InterPro" id="IPR000873">
    <property type="entry name" value="AMP-dep_synth/lig_dom"/>
</dbReference>
<dbReference type="Pfam" id="PF16177">
    <property type="entry name" value="ACAS_N"/>
    <property type="match status" value="1"/>
</dbReference>
<dbReference type="InterPro" id="IPR032387">
    <property type="entry name" value="ACAS_N"/>
</dbReference>
<accession>A0AAD5XN10</accession>
<reference evidence="5" key="1">
    <citation type="submission" date="2020-05" db="EMBL/GenBank/DDBJ databases">
        <title>Phylogenomic resolution of chytrid fungi.</title>
        <authorList>
            <person name="Stajich J.E."/>
            <person name="Amses K."/>
            <person name="Simmons R."/>
            <person name="Seto K."/>
            <person name="Myers J."/>
            <person name="Bonds A."/>
            <person name="Quandt C.A."/>
            <person name="Barry K."/>
            <person name="Liu P."/>
            <person name="Grigoriev I."/>
            <person name="Longcore J.E."/>
            <person name="James T.Y."/>
        </authorList>
    </citation>
    <scope>NUCLEOTIDE SEQUENCE</scope>
    <source>
        <strain evidence="5">JEL0513</strain>
    </source>
</reference>
<feature type="domain" description="AMP-dependent synthetase/ligase" evidence="3">
    <location>
        <begin position="90"/>
        <end position="202"/>
    </location>
</feature>
<gene>
    <name evidence="5" type="primary">ACS1_1</name>
    <name evidence="5" type="ORF">HK100_000024</name>
</gene>
<dbReference type="GO" id="GO:0003987">
    <property type="term" value="F:acetate-CoA ligase activity"/>
    <property type="evidence" value="ECO:0007669"/>
    <property type="project" value="UniProtKB-EC"/>
</dbReference>
<dbReference type="SUPFAM" id="SSF56801">
    <property type="entry name" value="Acetyl-CoA synthetase-like"/>
    <property type="match status" value="2"/>
</dbReference>
<dbReference type="GO" id="GO:0005524">
    <property type="term" value="F:ATP binding"/>
    <property type="evidence" value="ECO:0007669"/>
    <property type="project" value="UniProtKB-KW"/>
</dbReference>
<organism evidence="5 6">
    <name type="scientific">Physocladia obscura</name>
    <dbReference type="NCBI Taxonomy" id="109957"/>
    <lineage>
        <taxon>Eukaryota</taxon>
        <taxon>Fungi</taxon>
        <taxon>Fungi incertae sedis</taxon>
        <taxon>Chytridiomycota</taxon>
        <taxon>Chytridiomycota incertae sedis</taxon>
        <taxon>Chytridiomycetes</taxon>
        <taxon>Chytridiales</taxon>
        <taxon>Chytriomycetaceae</taxon>
        <taxon>Physocladia</taxon>
    </lineage>
</organism>
<dbReference type="Proteomes" id="UP001211907">
    <property type="component" value="Unassembled WGS sequence"/>
</dbReference>
<evidence type="ECO:0000256" key="1">
    <source>
        <dbReference type="ARBA" id="ARBA00006432"/>
    </source>
</evidence>
<dbReference type="PANTHER" id="PTHR24095:SF14">
    <property type="entry name" value="ACETYL-COENZYME A SYNTHETASE 1"/>
    <property type="match status" value="1"/>
</dbReference>
<dbReference type="GO" id="GO:0005829">
    <property type="term" value="C:cytosol"/>
    <property type="evidence" value="ECO:0007669"/>
    <property type="project" value="TreeGrafter"/>
</dbReference>
<evidence type="ECO:0000313" key="5">
    <source>
        <dbReference type="EMBL" id="KAJ3143225.1"/>
    </source>
</evidence>
<comment type="similarity">
    <text evidence="1">Belongs to the ATP-dependent AMP-binding enzyme family.</text>
</comment>
<keyword evidence="6" id="KW-1185">Reference proteome</keyword>
<dbReference type="AlphaFoldDB" id="A0AAD5XN10"/>
<feature type="domain" description="Acetyl-coenzyme A synthetase N-terminal" evidence="4">
    <location>
        <begin position="30"/>
        <end position="88"/>
    </location>
</feature>
<sequence length="319" mass="34784">MEIPKAHAPPARFFDPNDGPVPHIATFQQYKDIHAESLKNSVEFWKKTALENLDWIVPFNDADVRQGGFLEGEIAWFSSGTVNVAYNCIDRHAAKDPNAVAIIFEADEPGNHEYITFGNFLRHVCRIAHVLKKFGVKKGDTVCIYMPVLPEAVYAMLACAKICAIHKVIFAGFSADAVRDRVIDAKSKILITANQSLPAVGISDNITGQAVVTFCTLKSHHADEASIVAALRLQVHAQIGAFATPKAVVIVSELPKTRSGKILRRILRKVVGGEITVADIGTEDGIRNKLGDISTLADPGIVNLLVEKVKKVTCLFHSV</sequence>
<dbReference type="GO" id="GO:0006085">
    <property type="term" value="P:acetyl-CoA biosynthetic process"/>
    <property type="evidence" value="ECO:0007669"/>
    <property type="project" value="TreeGrafter"/>
</dbReference>
<evidence type="ECO:0000256" key="2">
    <source>
        <dbReference type="ARBA" id="ARBA00013275"/>
    </source>
</evidence>
<dbReference type="Gene3D" id="3.40.50.12780">
    <property type="entry name" value="N-terminal domain of ligase-like"/>
    <property type="match status" value="1"/>
</dbReference>
<dbReference type="InterPro" id="IPR042099">
    <property type="entry name" value="ANL_N_sf"/>
</dbReference>
<evidence type="ECO:0000259" key="4">
    <source>
        <dbReference type="Pfam" id="PF16177"/>
    </source>
</evidence>